<dbReference type="InterPro" id="IPR005467">
    <property type="entry name" value="His_kinase_dom"/>
</dbReference>
<evidence type="ECO:0000256" key="11">
    <source>
        <dbReference type="ARBA" id="ARBA00023136"/>
    </source>
</evidence>
<evidence type="ECO:0000256" key="10">
    <source>
        <dbReference type="ARBA" id="ARBA00023012"/>
    </source>
</evidence>
<feature type="domain" description="HAMP" evidence="15">
    <location>
        <begin position="200"/>
        <end position="253"/>
    </location>
</feature>
<dbReference type="AlphaFoldDB" id="W5Y2Y2"/>
<evidence type="ECO:0000256" key="3">
    <source>
        <dbReference type="ARBA" id="ARBA00004236"/>
    </source>
</evidence>
<keyword evidence="11 13" id="KW-0472">Membrane</keyword>
<comment type="catalytic activity">
    <reaction evidence="1">
        <text>ATP + protein L-histidine = ADP + protein N-phospho-L-histidine.</text>
        <dbReference type="EC" id="2.7.13.3"/>
    </reaction>
</comment>
<dbReference type="PANTHER" id="PTHR45436:SF5">
    <property type="entry name" value="SENSOR HISTIDINE KINASE TRCS"/>
    <property type="match status" value="1"/>
</dbReference>
<evidence type="ECO:0000256" key="5">
    <source>
        <dbReference type="ARBA" id="ARBA00022553"/>
    </source>
</evidence>
<dbReference type="InterPro" id="IPR050428">
    <property type="entry name" value="TCS_sensor_his_kinase"/>
</dbReference>
<proteinExistence type="predicted"/>
<evidence type="ECO:0000256" key="12">
    <source>
        <dbReference type="SAM" id="Coils"/>
    </source>
</evidence>
<dbReference type="PROSITE" id="PS50109">
    <property type="entry name" value="HIS_KIN"/>
    <property type="match status" value="1"/>
</dbReference>
<dbReference type="SMART" id="SM00304">
    <property type="entry name" value="HAMP"/>
    <property type="match status" value="1"/>
</dbReference>
<comment type="cofactor">
    <cofactor evidence="2">
        <name>a divalent metal cation</name>
        <dbReference type="ChEBI" id="CHEBI:60240"/>
    </cofactor>
</comment>
<dbReference type="Proteomes" id="UP000019222">
    <property type="component" value="Chromosome"/>
</dbReference>
<dbReference type="InterPro" id="IPR036097">
    <property type="entry name" value="HisK_dim/P_sf"/>
</dbReference>
<dbReference type="EC" id="2.7.13.3" evidence="4"/>
<dbReference type="Gene3D" id="1.10.287.130">
    <property type="match status" value="1"/>
</dbReference>
<dbReference type="PRINTS" id="PR00344">
    <property type="entry name" value="BCTRLSENSOR"/>
</dbReference>
<feature type="domain" description="Histidine kinase" evidence="14">
    <location>
        <begin position="268"/>
        <end position="488"/>
    </location>
</feature>
<dbReference type="GO" id="GO:0005509">
    <property type="term" value="F:calcium ion binding"/>
    <property type="evidence" value="ECO:0007669"/>
    <property type="project" value="UniProtKB-ARBA"/>
</dbReference>
<keyword evidence="5" id="KW-0597">Phosphoprotein</keyword>
<evidence type="ECO:0000259" key="15">
    <source>
        <dbReference type="PROSITE" id="PS50885"/>
    </source>
</evidence>
<dbReference type="Pfam" id="PF00672">
    <property type="entry name" value="HAMP"/>
    <property type="match status" value="1"/>
</dbReference>
<dbReference type="SMART" id="SM00388">
    <property type="entry name" value="HisKA"/>
    <property type="match status" value="1"/>
</dbReference>
<dbReference type="FunFam" id="3.30.565.10:FF:000006">
    <property type="entry name" value="Sensor histidine kinase WalK"/>
    <property type="match status" value="1"/>
</dbReference>
<dbReference type="SUPFAM" id="SSF158472">
    <property type="entry name" value="HAMP domain-like"/>
    <property type="match status" value="1"/>
</dbReference>
<dbReference type="PROSITE" id="PS50885">
    <property type="entry name" value="HAMP"/>
    <property type="match status" value="1"/>
</dbReference>
<evidence type="ECO:0000256" key="1">
    <source>
        <dbReference type="ARBA" id="ARBA00000085"/>
    </source>
</evidence>
<organism evidence="16 17">
    <name type="scientific">Corynebacterium vitaeruminis DSM 20294</name>
    <dbReference type="NCBI Taxonomy" id="1224164"/>
    <lineage>
        <taxon>Bacteria</taxon>
        <taxon>Bacillati</taxon>
        <taxon>Actinomycetota</taxon>
        <taxon>Actinomycetes</taxon>
        <taxon>Mycobacteriales</taxon>
        <taxon>Corynebacteriaceae</taxon>
        <taxon>Corynebacterium</taxon>
    </lineage>
</organism>
<keyword evidence="10" id="KW-0902">Two-component regulatory system</keyword>
<evidence type="ECO:0000256" key="4">
    <source>
        <dbReference type="ARBA" id="ARBA00012438"/>
    </source>
</evidence>
<dbReference type="Gene3D" id="3.30.565.10">
    <property type="entry name" value="Histidine kinase-like ATPase, C-terminal domain"/>
    <property type="match status" value="1"/>
</dbReference>
<keyword evidence="17" id="KW-1185">Reference proteome</keyword>
<dbReference type="InterPro" id="IPR004358">
    <property type="entry name" value="Sig_transdc_His_kin-like_C"/>
</dbReference>
<evidence type="ECO:0000256" key="9">
    <source>
        <dbReference type="ARBA" id="ARBA00022989"/>
    </source>
</evidence>
<dbReference type="SMART" id="SM00387">
    <property type="entry name" value="HATPase_c"/>
    <property type="match status" value="1"/>
</dbReference>
<dbReference type="GO" id="GO:0000155">
    <property type="term" value="F:phosphorelay sensor kinase activity"/>
    <property type="evidence" value="ECO:0007669"/>
    <property type="project" value="InterPro"/>
</dbReference>
<gene>
    <name evidence="16" type="ORF">B843_10995</name>
</gene>
<accession>W5Y2Y2</accession>
<evidence type="ECO:0000259" key="14">
    <source>
        <dbReference type="PROSITE" id="PS50109"/>
    </source>
</evidence>
<feature type="transmembrane region" description="Helical" evidence="13">
    <location>
        <begin position="31"/>
        <end position="54"/>
    </location>
</feature>
<dbReference type="InterPro" id="IPR036890">
    <property type="entry name" value="HATPase_C_sf"/>
</dbReference>
<keyword evidence="12" id="KW-0175">Coiled coil</keyword>
<evidence type="ECO:0000256" key="8">
    <source>
        <dbReference type="ARBA" id="ARBA00022777"/>
    </source>
</evidence>
<evidence type="ECO:0000256" key="2">
    <source>
        <dbReference type="ARBA" id="ARBA00001968"/>
    </source>
</evidence>
<feature type="coiled-coil region" evidence="12">
    <location>
        <begin position="238"/>
        <end position="265"/>
    </location>
</feature>
<dbReference type="CDD" id="cd00075">
    <property type="entry name" value="HATPase"/>
    <property type="match status" value="1"/>
</dbReference>
<dbReference type="HOGENOM" id="CLU_000445_89_6_11"/>
<dbReference type="Gene3D" id="6.10.340.10">
    <property type="match status" value="1"/>
</dbReference>
<dbReference type="RefSeq" id="WP_404825187.1">
    <property type="nucleotide sequence ID" value="NZ_CP004353.1"/>
</dbReference>
<dbReference type="InterPro" id="IPR003660">
    <property type="entry name" value="HAMP_dom"/>
</dbReference>
<dbReference type="InterPro" id="IPR003661">
    <property type="entry name" value="HisK_dim/P_dom"/>
</dbReference>
<dbReference type="GO" id="GO:0005886">
    <property type="term" value="C:plasma membrane"/>
    <property type="evidence" value="ECO:0007669"/>
    <property type="project" value="UniProtKB-SubCell"/>
</dbReference>
<dbReference type="CDD" id="cd06225">
    <property type="entry name" value="HAMP"/>
    <property type="match status" value="1"/>
</dbReference>
<evidence type="ECO:0000313" key="16">
    <source>
        <dbReference type="EMBL" id="AHI23577.1"/>
    </source>
</evidence>
<keyword evidence="8 16" id="KW-0418">Kinase</keyword>
<evidence type="ECO:0000313" key="17">
    <source>
        <dbReference type="Proteomes" id="UP000019222"/>
    </source>
</evidence>
<dbReference type="KEGG" id="cvt:B843_10995"/>
<reference evidence="16 17" key="1">
    <citation type="submission" date="2013-02" db="EMBL/GenBank/DDBJ databases">
        <title>The complete genome sequence of Corynebacterium vitaeruminis DSM 20294.</title>
        <authorList>
            <person name="Ruckert C."/>
            <person name="Albersmeier A."/>
            <person name="Kalinowski J."/>
        </authorList>
    </citation>
    <scope>NUCLEOTIDE SEQUENCE [LARGE SCALE GENOMIC DNA]</scope>
    <source>
        <strain evidence="17">ATCC 10234</strain>
    </source>
</reference>
<dbReference type="SUPFAM" id="SSF47384">
    <property type="entry name" value="Homodimeric domain of signal transducing histidine kinase"/>
    <property type="match status" value="1"/>
</dbReference>
<dbReference type="EMBL" id="CP004353">
    <property type="protein sequence ID" value="AHI23577.1"/>
    <property type="molecule type" value="Genomic_DNA"/>
</dbReference>
<dbReference type="STRING" id="1224164.B843_10995"/>
<dbReference type="Pfam" id="PF00512">
    <property type="entry name" value="HisKA"/>
    <property type="match status" value="1"/>
</dbReference>
<feature type="transmembrane region" description="Helical" evidence="13">
    <location>
        <begin position="176"/>
        <end position="199"/>
    </location>
</feature>
<dbReference type="FunFam" id="1.10.287.130:FF:000001">
    <property type="entry name" value="Two-component sensor histidine kinase"/>
    <property type="match status" value="1"/>
</dbReference>
<comment type="subcellular location">
    <subcellularLocation>
        <location evidence="3">Cell membrane</location>
    </subcellularLocation>
</comment>
<protein>
    <recommendedName>
        <fullName evidence="4">histidine kinase</fullName>
        <ecNumber evidence="4">2.7.13.3</ecNumber>
    </recommendedName>
</protein>
<dbReference type="CDD" id="cd00082">
    <property type="entry name" value="HisKA"/>
    <property type="match status" value="1"/>
</dbReference>
<keyword evidence="7 13" id="KW-0812">Transmembrane</keyword>
<dbReference type="PANTHER" id="PTHR45436">
    <property type="entry name" value="SENSOR HISTIDINE KINASE YKOH"/>
    <property type="match status" value="1"/>
</dbReference>
<evidence type="ECO:0000256" key="7">
    <source>
        <dbReference type="ARBA" id="ARBA00022692"/>
    </source>
</evidence>
<sequence length="491" mass="53121">MAKTRFGAVADRFHRMGDRVRTARQTKGTPLSVALMIIVLVISGMGLFAFSIAAQRTLQDVTYESVDGDLNRALSGWATNQDIFSVYGNRTALPPNDFWVAWIYPDGSTSVNPGRNENSSPNLEGLYANTGPRTVQSTDDSTDKVEWRAVATSVSDGRIIVVAKDISRESTILSSFAIGELVIGLIILVLLALIAFYAIKRTLRPLREVEETATAIAKGDLDRRVPQWPVNTEIGSLALALNQMLERLQQSIVELQEKEDQMRRFVGDASHELRTPLTSVKGYAELYRSGATKDADLVVDKIESEASRMSLLVEDLLALTRAEGARHEEKPVDLLELNLSVASSLRAAYPGRNIAVKSEVTNVPMVMGDAARLHQVFTNLVVNALKHGGEDASVEISVGEGTLVRPSGPAPSVVVNVTDDGVGMSEKDASHIFERFYRADTSRTRATGGSGLGLAITKSLVESHGGAISVSSVKGEGTTFRVEIPMTPVVE</sequence>
<dbReference type="Pfam" id="PF02518">
    <property type="entry name" value="HATPase_c"/>
    <property type="match status" value="1"/>
</dbReference>
<dbReference type="InterPro" id="IPR003594">
    <property type="entry name" value="HATPase_dom"/>
</dbReference>
<evidence type="ECO:0000256" key="13">
    <source>
        <dbReference type="SAM" id="Phobius"/>
    </source>
</evidence>
<keyword evidence="9 13" id="KW-1133">Transmembrane helix</keyword>
<keyword evidence="6" id="KW-0808">Transferase</keyword>
<dbReference type="SUPFAM" id="SSF55874">
    <property type="entry name" value="ATPase domain of HSP90 chaperone/DNA topoisomerase II/histidine kinase"/>
    <property type="match status" value="1"/>
</dbReference>
<dbReference type="PATRIC" id="fig|1224164.3.peg.2216"/>
<evidence type="ECO:0000256" key="6">
    <source>
        <dbReference type="ARBA" id="ARBA00022679"/>
    </source>
</evidence>
<dbReference type="eggNOG" id="COG5002">
    <property type="taxonomic scope" value="Bacteria"/>
</dbReference>
<name>W5Y2Y2_9CORY</name>